<feature type="region of interest" description="Disordered" evidence="1">
    <location>
        <begin position="135"/>
        <end position="191"/>
    </location>
</feature>
<evidence type="ECO:0000256" key="3">
    <source>
        <dbReference type="SAM" id="SignalP"/>
    </source>
</evidence>
<feature type="compositionally biased region" description="Basic and acidic residues" evidence="1">
    <location>
        <begin position="71"/>
        <end position="83"/>
    </location>
</feature>
<accession>A0ABM5CFQ1</accession>
<dbReference type="GeneID" id="116285907"/>
<feature type="region of interest" description="Disordered" evidence="1">
    <location>
        <begin position="281"/>
        <end position="301"/>
    </location>
</feature>
<name>A0ABM5CFQ1_VICPA</name>
<feature type="compositionally biased region" description="Basic and acidic residues" evidence="1">
    <location>
        <begin position="172"/>
        <end position="181"/>
    </location>
</feature>
<evidence type="ECO:0000313" key="5">
    <source>
        <dbReference type="RefSeq" id="XP_072807478.1"/>
    </source>
</evidence>
<gene>
    <name evidence="5" type="primary">C28H2orf92</name>
</gene>
<evidence type="ECO:0000256" key="2">
    <source>
        <dbReference type="SAM" id="Phobius"/>
    </source>
</evidence>
<keyword evidence="4" id="KW-1185">Reference proteome</keyword>
<proteinExistence type="predicted"/>
<evidence type="ECO:0000256" key="1">
    <source>
        <dbReference type="SAM" id="MobiDB-lite"/>
    </source>
</evidence>
<keyword evidence="2" id="KW-1133">Transmembrane helix</keyword>
<keyword evidence="2" id="KW-0812">Transmembrane</keyword>
<protein>
    <submittedName>
        <fullName evidence="5">Uncharacterized protein C2orf92 homolog isoform X1</fullName>
    </submittedName>
</protein>
<feature type="transmembrane region" description="Helical" evidence="2">
    <location>
        <begin position="227"/>
        <end position="252"/>
    </location>
</feature>
<keyword evidence="2" id="KW-0472">Membrane</keyword>
<keyword evidence="3" id="KW-0732">Signal</keyword>
<feature type="chain" id="PRO_5045233509" evidence="3">
    <location>
        <begin position="24"/>
        <end position="301"/>
    </location>
</feature>
<reference evidence="5" key="1">
    <citation type="submission" date="2025-08" db="UniProtKB">
        <authorList>
            <consortium name="RefSeq"/>
        </authorList>
    </citation>
    <scope>IDENTIFICATION</scope>
</reference>
<feature type="compositionally biased region" description="Basic residues" evidence="1">
    <location>
        <begin position="285"/>
        <end position="294"/>
    </location>
</feature>
<feature type="compositionally biased region" description="Basic and acidic residues" evidence="1">
    <location>
        <begin position="135"/>
        <end position="149"/>
    </location>
</feature>
<dbReference type="RefSeq" id="XP_072807478.1">
    <property type="nucleotide sequence ID" value="XM_072951377.1"/>
</dbReference>
<feature type="signal peptide" evidence="3">
    <location>
        <begin position="1"/>
        <end position="23"/>
    </location>
</feature>
<dbReference type="Proteomes" id="UP001652581">
    <property type="component" value="Chromosome 28"/>
</dbReference>
<organism evidence="4 5">
    <name type="scientific">Vicugna pacos</name>
    <name type="common">Alpaca</name>
    <name type="synonym">Lama pacos</name>
    <dbReference type="NCBI Taxonomy" id="30538"/>
    <lineage>
        <taxon>Eukaryota</taxon>
        <taxon>Metazoa</taxon>
        <taxon>Chordata</taxon>
        <taxon>Craniata</taxon>
        <taxon>Vertebrata</taxon>
        <taxon>Euteleostomi</taxon>
        <taxon>Mammalia</taxon>
        <taxon>Eutheria</taxon>
        <taxon>Laurasiatheria</taxon>
        <taxon>Artiodactyla</taxon>
        <taxon>Tylopoda</taxon>
        <taxon>Camelidae</taxon>
        <taxon>Vicugna</taxon>
    </lineage>
</organism>
<evidence type="ECO:0000313" key="4">
    <source>
        <dbReference type="Proteomes" id="UP001652581"/>
    </source>
</evidence>
<feature type="region of interest" description="Disordered" evidence="1">
    <location>
        <begin position="71"/>
        <end position="98"/>
    </location>
</feature>
<sequence>MAKKRGAETLFFVLFLDYWQSAGLHPFHLSQGSNTEFSSSSNNLDKGLAKLFDEILLQVFSKVPFDETRRTADKSVTKRDVKESYPQQKSLRDAEFASGSNKREEHLARLFDEILLRGFSKVPYEALFDETKTADESITERDVKEKADVDGNSPESEFSLGSVDRISNNGHSSEEKRDKESSLFNRDASEKQLTTVGKGTLQEAISPAVPNRSVPCAQLLHFLQRNIIIAAVSVAGILVATVLLLLVLITYIRRKQPLHPPADTTYNIFIMNGKTWWQTSQEKNARKHSGKQKPLKGNSCV</sequence>